<dbReference type="Pfam" id="PF02771">
    <property type="entry name" value="Acyl-CoA_dh_N"/>
    <property type="match status" value="1"/>
</dbReference>
<proteinExistence type="inferred from homology"/>
<dbReference type="GO" id="GO:0050660">
    <property type="term" value="F:flavin adenine dinucleotide binding"/>
    <property type="evidence" value="ECO:0007669"/>
    <property type="project" value="InterPro"/>
</dbReference>
<dbReference type="SUPFAM" id="SSF56645">
    <property type="entry name" value="Acyl-CoA dehydrogenase NM domain-like"/>
    <property type="match status" value="1"/>
</dbReference>
<name>A0A7T4R025_9GAMM</name>
<keyword evidence="9" id="KW-1185">Reference proteome</keyword>
<dbReference type="Pfam" id="PF00441">
    <property type="entry name" value="Acyl-CoA_dh_1"/>
    <property type="match status" value="1"/>
</dbReference>
<reference evidence="8 9" key="1">
    <citation type="submission" date="2020-12" db="EMBL/GenBank/DDBJ databases">
        <authorList>
            <person name="Shan Y."/>
        </authorList>
    </citation>
    <scope>NUCLEOTIDE SEQUENCE [LARGE SCALE GENOMIC DNA]</scope>
    <source>
        <strain evidence="9">csc3.9</strain>
    </source>
</reference>
<dbReference type="Gene3D" id="2.40.110.10">
    <property type="entry name" value="Butyryl-CoA Dehydrogenase, subunit A, domain 2"/>
    <property type="match status" value="1"/>
</dbReference>
<dbReference type="InterPro" id="IPR009100">
    <property type="entry name" value="AcylCoA_DH/oxidase_NM_dom_sf"/>
</dbReference>
<evidence type="ECO:0000259" key="7">
    <source>
        <dbReference type="Pfam" id="PF02771"/>
    </source>
</evidence>
<dbReference type="Gene3D" id="1.20.140.10">
    <property type="entry name" value="Butyryl-CoA Dehydrogenase, subunit A, domain 3"/>
    <property type="match status" value="1"/>
</dbReference>
<dbReference type="InterPro" id="IPR013786">
    <property type="entry name" value="AcylCoA_DH/ox_N"/>
</dbReference>
<dbReference type="InterPro" id="IPR037069">
    <property type="entry name" value="AcylCoA_DH/ox_N_sf"/>
</dbReference>
<dbReference type="InterPro" id="IPR009075">
    <property type="entry name" value="AcylCo_DH/oxidase_C"/>
</dbReference>
<feature type="domain" description="Acyl-CoA dehydrogenase/oxidase C-terminal" evidence="6">
    <location>
        <begin position="224"/>
        <end position="358"/>
    </location>
</feature>
<feature type="domain" description="Acyl-CoA dehydrogenase/oxidase N-terminal" evidence="7">
    <location>
        <begin position="6"/>
        <end position="117"/>
    </location>
</feature>
<evidence type="ECO:0000256" key="2">
    <source>
        <dbReference type="ARBA" id="ARBA00009347"/>
    </source>
</evidence>
<keyword evidence="3" id="KW-0285">Flavoprotein</keyword>
<evidence type="ECO:0000256" key="5">
    <source>
        <dbReference type="ARBA" id="ARBA00023002"/>
    </source>
</evidence>
<dbReference type="InterPro" id="IPR046373">
    <property type="entry name" value="Acyl-CoA_Oxase/DH_mid-dom_sf"/>
</dbReference>
<organism evidence="8 9">
    <name type="scientific">Spongiibacter nanhainus</name>
    <dbReference type="NCBI Taxonomy" id="2794344"/>
    <lineage>
        <taxon>Bacteria</taxon>
        <taxon>Pseudomonadati</taxon>
        <taxon>Pseudomonadota</taxon>
        <taxon>Gammaproteobacteria</taxon>
        <taxon>Cellvibrionales</taxon>
        <taxon>Spongiibacteraceae</taxon>
        <taxon>Spongiibacter</taxon>
    </lineage>
</organism>
<dbReference type="InterPro" id="IPR036250">
    <property type="entry name" value="AcylCo_DH-like_C"/>
</dbReference>
<dbReference type="SUPFAM" id="SSF47203">
    <property type="entry name" value="Acyl-CoA dehydrogenase C-terminal domain-like"/>
    <property type="match status" value="1"/>
</dbReference>
<dbReference type="Gene3D" id="1.10.540.10">
    <property type="entry name" value="Acyl-CoA dehydrogenase/oxidase, N-terminal domain"/>
    <property type="match status" value="1"/>
</dbReference>
<comment type="similarity">
    <text evidence="2">Belongs to the acyl-CoA dehydrogenase family.</text>
</comment>
<keyword evidence="4" id="KW-0274">FAD</keyword>
<evidence type="ECO:0000256" key="3">
    <source>
        <dbReference type="ARBA" id="ARBA00022630"/>
    </source>
</evidence>
<evidence type="ECO:0000313" key="9">
    <source>
        <dbReference type="Proteomes" id="UP000596063"/>
    </source>
</evidence>
<dbReference type="Proteomes" id="UP000596063">
    <property type="component" value="Chromosome"/>
</dbReference>
<gene>
    <name evidence="8" type="ORF">I6N98_16055</name>
</gene>
<dbReference type="GO" id="GO:0003995">
    <property type="term" value="F:acyl-CoA dehydrogenase activity"/>
    <property type="evidence" value="ECO:0007669"/>
    <property type="project" value="TreeGrafter"/>
</dbReference>
<sequence>MQYQYNEEQQQFKDSLHKFVQDHYDYEARRSLAASEQGYSTEHWQQLAELGVLGLNFSEEHGGLGMDLGYAMAVSEEFGRGLVLEPYFATVVLAGRLLDRLGGDKAAELLPAVAAGETQLALAWEERISSGDPLRVSCTIEGGKVNGEKLAVLAAPSADALLVTARDGAGTLQVCLVGSNADGVSLEAYPMADGHRAATVTLTGADATVLASGAEPEAAVAVTLDEALLIMAAEAQGAMDKALEVSLDYCRTRKQFGMPLAAFQALQHRLADMMIHAEKSRSLMWAALQQVDTAEFADATAMLKAALGSNARYVGQQAIQLHGGIGMTDELNIGAYFKRLTTLELLLGNRNYHLGRLASEDAAKTASGGAAAA</sequence>
<evidence type="ECO:0000313" key="8">
    <source>
        <dbReference type="EMBL" id="QQD17834.1"/>
    </source>
</evidence>
<comment type="cofactor">
    <cofactor evidence="1">
        <name>FAD</name>
        <dbReference type="ChEBI" id="CHEBI:57692"/>
    </cofactor>
</comment>
<dbReference type="PANTHER" id="PTHR43884:SF20">
    <property type="entry name" value="ACYL-COA DEHYDROGENASE FADE28"/>
    <property type="match status" value="1"/>
</dbReference>
<accession>A0A7T4R025</accession>
<evidence type="ECO:0000256" key="1">
    <source>
        <dbReference type="ARBA" id="ARBA00001974"/>
    </source>
</evidence>
<dbReference type="KEGG" id="snan:I6N98_16055"/>
<dbReference type="PANTHER" id="PTHR43884">
    <property type="entry name" value="ACYL-COA DEHYDROGENASE"/>
    <property type="match status" value="1"/>
</dbReference>
<dbReference type="CDD" id="cd00567">
    <property type="entry name" value="ACAD"/>
    <property type="match status" value="1"/>
</dbReference>
<keyword evidence="5" id="KW-0560">Oxidoreductase</keyword>
<protein>
    <submittedName>
        <fullName evidence="8">Acyl-CoA dehydrogenase family protein</fullName>
    </submittedName>
</protein>
<dbReference type="EMBL" id="CP066167">
    <property type="protein sequence ID" value="QQD17834.1"/>
    <property type="molecule type" value="Genomic_DNA"/>
</dbReference>
<evidence type="ECO:0000259" key="6">
    <source>
        <dbReference type="Pfam" id="PF00441"/>
    </source>
</evidence>
<dbReference type="AlphaFoldDB" id="A0A7T4R025"/>
<dbReference type="RefSeq" id="WP_198569333.1">
    <property type="nucleotide sequence ID" value="NZ_CP066167.1"/>
</dbReference>
<evidence type="ECO:0000256" key="4">
    <source>
        <dbReference type="ARBA" id="ARBA00022827"/>
    </source>
</evidence>